<sequence>MSVPSSSLDRSERSSVSSDSSSSSDLPDDSSPRPTSHSHLPARHTMDRWQGRQFSQSSPALVNEPRDEDVSRSDRGPNAPALQPRHHSAIASHFLAQPAHTFGGQTWMDFLRESGAEHVSSRASNTIHRSPVHPRAASASYSRQPPWPQRHSSHSVRNGERARHMSTPEAPTQQRSGQGVCLGNATGTPEAGGSAPIVVGGPSSLPRRPRSPHPRHPSLPLYPSRSSFDAASRHSSDIVLPTWQPDSEVTHCPVCSRQFTFWYRKHHCRKCGRVVCSNCSPHRITIPRQFIVQPPSLPSPTDMMDHSEERQDEDAQDQDLANFLQGARADNAASRSSVQNSERRRDSQLFPNSYPFSSQQSSPFNPRNTSTTRYGIEPAARQHNPFSLHDLSANLDNPNPALGGGSTVRVCNPCVPDPNLSPPPQQLPQTPRGGDRIQPPFHTRRPRNQDELEQTLRERGMQGRPVFPPPSPPVQRPFQPVSRDHNQRALVTEEDECPVCGNELPPLGFRGDDSLRVVHIEVCLMKYSSSPAPALATGRMSGGKVVWVATEKDCVNQDAEPVECVICLEEFAAGEKMARLRCFCKFHDECIHQWWTTKGYGACPTHQLHK</sequence>
<dbReference type="PANTHER" id="PTHR46661">
    <property type="entry name" value="E3 UBIQUITIN-PROTEIN LIGASE ZNRF1-LIKE PROTEIN"/>
    <property type="match status" value="1"/>
</dbReference>
<dbReference type="SMART" id="SM00064">
    <property type="entry name" value="FYVE"/>
    <property type="match status" value="1"/>
</dbReference>
<dbReference type="GO" id="GO:0043161">
    <property type="term" value="P:proteasome-mediated ubiquitin-dependent protein catabolic process"/>
    <property type="evidence" value="ECO:0007669"/>
    <property type="project" value="TreeGrafter"/>
</dbReference>
<feature type="compositionally biased region" description="Pro residues" evidence="18">
    <location>
        <begin position="466"/>
        <end position="475"/>
    </location>
</feature>
<keyword evidence="7" id="KW-0808">Transferase</keyword>
<evidence type="ECO:0000256" key="18">
    <source>
        <dbReference type="SAM" id="MobiDB-lite"/>
    </source>
</evidence>
<feature type="compositionally biased region" description="Basic and acidic residues" evidence="18">
    <location>
        <begin position="64"/>
        <end position="75"/>
    </location>
</feature>
<dbReference type="Proteomes" id="UP000799324">
    <property type="component" value="Unassembled WGS sequence"/>
</dbReference>
<evidence type="ECO:0000256" key="5">
    <source>
        <dbReference type="ARBA" id="ARBA00004906"/>
    </source>
</evidence>
<evidence type="ECO:0000256" key="10">
    <source>
        <dbReference type="ARBA" id="ARBA00022753"/>
    </source>
</evidence>
<feature type="region of interest" description="Disordered" evidence="18">
    <location>
        <begin position="1"/>
        <end position="84"/>
    </location>
</feature>
<comment type="pathway">
    <text evidence="5">Protein modification; protein ubiquitination.</text>
</comment>
<dbReference type="GO" id="GO:0070936">
    <property type="term" value="P:protein K48-linked ubiquitination"/>
    <property type="evidence" value="ECO:0007669"/>
    <property type="project" value="TreeGrafter"/>
</dbReference>
<evidence type="ECO:0000256" key="17">
    <source>
        <dbReference type="PROSITE-ProRule" id="PRU00175"/>
    </source>
</evidence>
<feature type="compositionally biased region" description="Low complexity" evidence="18">
    <location>
        <begin position="1"/>
        <end position="25"/>
    </location>
</feature>
<evidence type="ECO:0000256" key="16">
    <source>
        <dbReference type="ARBA" id="ARBA00023288"/>
    </source>
</evidence>
<evidence type="ECO:0000256" key="9">
    <source>
        <dbReference type="ARBA" id="ARBA00022723"/>
    </source>
</evidence>
<dbReference type="AlphaFoldDB" id="A0A6A6TEF7"/>
<feature type="region of interest" description="Disordered" evidence="18">
    <location>
        <begin position="413"/>
        <end position="449"/>
    </location>
</feature>
<keyword evidence="14" id="KW-0472">Membrane</keyword>
<feature type="compositionally biased region" description="Pro residues" evidence="18">
    <location>
        <begin position="415"/>
        <end position="426"/>
    </location>
</feature>
<dbReference type="InterPro" id="IPR001841">
    <property type="entry name" value="Znf_RING"/>
</dbReference>
<evidence type="ECO:0000313" key="22">
    <source>
        <dbReference type="Proteomes" id="UP000799324"/>
    </source>
</evidence>
<evidence type="ECO:0000256" key="11">
    <source>
        <dbReference type="ARBA" id="ARBA00022771"/>
    </source>
</evidence>
<dbReference type="Pfam" id="PF13639">
    <property type="entry name" value="zf-RING_2"/>
    <property type="match status" value="1"/>
</dbReference>
<evidence type="ECO:0000256" key="12">
    <source>
        <dbReference type="ARBA" id="ARBA00022786"/>
    </source>
</evidence>
<dbReference type="InterPro" id="IPR011011">
    <property type="entry name" value="Znf_FYVE_PHD"/>
</dbReference>
<keyword evidence="11 17" id="KW-0863">Zinc-finger</keyword>
<feature type="region of interest" description="Disordered" evidence="18">
    <location>
        <begin position="121"/>
        <end position="228"/>
    </location>
</feature>
<comment type="catalytic activity">
    <reaction evidence="1">
        <text>S-ubiquitinyl-[E2 ubiquitin-conjugating enzyme]-L-cysteine + [acceptor protein]-L-lysine = [E2 ubiquitin-conjugating enzyme]-L-cysteine + N(6)-ubiquitinyl-[acceptor protein]-L-lysine.</text>
        <dbReference type="EC" id="2.3.2.27"/>
    </reaction>
</comment>
<evidence type="ECO:0000256" key="3">
    <source>
        <dbReference type="ARBA" id="ARBA00004177"/>
    </source>
</evidence>
<evidence type="ECO:0000256" key="15">
    <source>
        <dbReference type="ARBA" id="ARBA00023228"/>
    </source>
</evidence>
<reference evidence="21" key="1">
    <citation type="journal article" date="2020" name="Stud. Mycol.">
        <title>101 Dothideomycetes genomes: a test case for predicting lifestyles and emergence of pathogens.</title>
        <authorList>
            <person name="Haridas S."/>
            <person name="Albert R."/>
            <person name="Binder M."/>
            <person name="Bloem J."/>
            <person name="Labutti K."/>
            <person name="Salamov A."/>
            <person name="Andreopoulos B."/>
            <person name="Baker S."/>
            <person name="Barry K."/>
            <person name="Bills G."/>
            <person name="Bluhm B."/>
            <person name="Cannon C."/>
            <person name="Castanera R."/>
            <person name="Culley D."/>
            <person name="Daum C."/>
            <person name="Ezra D."/>
            <person name="Gonzalez J."/>
            <person name="Henrissat B."/>
            <person name="Kuo A."/>
            <person name="Liang C."/>
            <person name="Lipzen A."/>
            <person name="Lutzoni F."/>
            <person name="Magnuson J."/>
            <person name="Mondo S."/>
            <person name="Nolan M."/>
            <person name="Ohm R."/>
            <person name="Pangilinan J."/>
            <person name="Park H.-J."/>
            <person name="Ramirez L."/>
            <person name="Alfaro M."/>
            <person name="Sun H."/>
            <person name="Tritt A."/>
            <person name="Yoshinaga Y."/>
            <person name="Zwiers L.-H."/>
            <person name="Turgeon B."/>
            <person name="Goodwin S."/>
            <person name="Spatafora J."/>
            <person name="Crous P."/>
            <person name="Grigoriev I."/>
        </authorList>
    </citation>
    <scope>NUCLEOTIDE SEQUENCE</scope>
    <source>
        <strain evidence="21">CBS 122681</strain>
    </source>
</reference>
<dbReference type="InterPro" id="IPR051878">
    <property type="entry name" value="ZNRF_ubiq-protein_ligase"/>
</dbReference>
<feature type="domain" description="RING-type" evidence="19">
    <location>
        <begin position="564"/>
        <end position="607"/>
    </location>
</feature>
<evidence type="ECO:0000256" key="14">
    <source>
        <dbReference type="ARBA" id="ARBA00023136"/>
    </source>
</evidence>
<dbReference type="EMBL" id="MU004330">
    <property type="protein sequence ID" value="KAF2657014.1"/>
    <property type="molecule type" value="Genomic_DNA"/>
</dbReference>
<dbReference type="GO" id="GO:0061630">
    <property type="term" value="F:ubiquitin protein ligase activity"/>
    <property type="evidence" value="ECO:0007669"/>
    <property type="project" value="UniProtKB-EC"/>
</dbReference>
<dbReference type="InterPro" id="IPR000306">
    <property type="entry name" value="Znf_FYVE"/>
</dbReference>
<dbReference type="GO" id="GO:0005768">
    <property type="term" value="C:endosome"/>
    <property type="evidence" value="ECO:0007669"/>
    <property type="project" value="UniProtKB-SubCell"/>
</dbReference>
<keyword evidence="12" id="KW-0833">Ubl conjugation pathway</keyword>
<evidence type="ECO:0000313" key="21">
    <source>
        <dbReference type="EMBL" id="KAF2657014.1"/>
    </source>
</evidence>
<keyword evidence="15" id="KW-0458">Lysosome</keyword>
<dbReference type="SUPFAM" id="SSF57850">
    <property type="entry name" value="RING/U-box"/>
    <property type="match status" value="1"/>
</dbReference>
<feature type="compositionally biased region" description="Low complexity" evidence="18">
    <location>
        <begin position="350"/>
        <end position="366"/>
    </location>
</feature>
<evidence type="ECO:0000256" key="6">
    <source>
        <dbReference type="ARBA" id="ARBA00012483"/>
    </source>
</evidence>
<keyword evidence="22" id="KW-1185">Reference proteome</keyword>
<feature type="region of interest" description="Disordered" evidence="18">
    <location>
        <begin position="290"/>
        <end position="372"/>
    </location>
</feature>
<evidence type="ECO:0000256" key="2">
    <source>
        <dbReference type="ARBA" id="ARBA00004170"/>
    </source>
</evidence>
<dbReference type="SMART" id="SM00184">
    <property type="entry name" value="RING"/>
    <property type="match status" value="1"/>
</dbReference>
<organism evidence="21 22">
    <name type="scientific">Lophiostoma macrostomum CBS 122681</name>
    <dbReference type="NCBI Taxonomy" id="1314788"/>
    <lineage>
        <taxon>Eukaryota</taxon>
        <taxon>Fungi</taxon>
        <taxon>Dikarya</taxon>
        <taxon>Ascomycota</taxon>
        <taxon>Pezizomycotina</taxon>
        <taxon>Dothideomycetes</taxon>
        <taxon>Pleosporomycetidae</taxon>
        <taxon>Pleosporales</taxon>
        <taxon>Lophiostomataceae</taxon>
        <taxon>Lophiostoma</taxon>
    </lineage>
</organism>
<gene>
    <name evidence="21" type="ORF">K491DRAFT_691524</name>
</gene>
<feature type="domain" description="FYVE-type" evidence="20">
    <location>
        <begin position="246"/>
        <end position="287"/>
    </location>
</feature>
<feature type="compositionally biased region" description="Low complexity" evidence="18">
    <location>
        <begin position="218"/>
        <end position="227"/>
    </location>
</feature>
<evidence type="ECO:0000259" key="20">
    <source>
        <dbReference type="PROSITE" id="PS50178"/>
    </source>
</evidence>
<dbReference type="InterPro" id="IPR013083">
    <property type="entry name" value="Znf_RING/FYVE/PHD"/>
</dbReference>
<keyword evidence="16" id="KW-0449">Lipoprotein</keyword>
<dbReference type="PANTHER" id="PTHR46661:SF4">
    <property type="entry name" value="RING-TYPE DOMAIN-CONTAINING PROTEIN"/>
    <property type="match status" value="1"/>
</dbReference>
<evidence type="ECO:0000256" key="1">
    <source>
        <dbReference type="ARBA" id="ARBA00000900"/>
    </source>
</evidence>
<comment type="subcellular location">
    <subcellularLocation>
        <location evidence="3">Endosome</location>
    </subcellularLocation>
    <subcellularLocation>
        <location evidence="4">Lysosome</location>
    </subcellularLocation>
    <subcellularLocation>
        <location evidence="2">Membrane</location>
        <topology evidence="2">Peripheral membrane protein</topology>
    </subcellularLocation>
</comment>
<dbReference type="PROSITE" id="PS50089">
    <property type="entry name" value="ZF_RING_2"/>
    <property type="match status" value="1"/>
</dbReference>
<evidence type="ECO:0000256" key="13">
    <source>
        <dbReference type="ARBA" id="ARBA00022833"/>
    </source>
</evidence>
<evidence type="ECO:0000256" key="7">
    <source>
        <dbReference type="ARBA" id="ARBA00022679"/>
    </source>
</evidence>
<feature type="region of interest" description="Disordered" evidence="18">
    <location>
        <begin position="461"/>
        <end position="480"/>
    </location>
</feature>
<accession>A0A6A6TEF7</accession>
<keyword evidence="9" id="KW-0479">Metal-binding</keyword>
<name>A0A6A6TEF7_9PLEO</name>
<evidence type="ECO:0000256" key="4">
    <source>
        <dbReference type="ARBA" id="ARBA00004371"/>
    </source>
</evidence>
<dbReference type="EC" id="2.3.2.27" evidence="6"/>
<dbReference type="GO" id="GO:0016020">
    <property type="term" value="C:membrane"/>
    <property type="evidence" value="ECO:0007669"/>
    <property type="project" value="UniProtKB-SubCell"/>
</dbReference>
<dbReference type="CDD" id="cd16489">
    <property type="entry name" value="mRING-CH-C4HC2H_ZNRF"/>
    <property type="match status" value="1"/>
</dbReference>
<dbReference type="Pfam" id="PF01363">
    <property type="entry name" value="FYVE"/>
    <property type="match status" value="1"/>
</dbReference>
<dbReference type="Gene3D" id="3.30.40.10">
    <property type="entry name" value="Zinc/RING finger domain, C3HC4 (zinc finger)"/>
    <property type="match status" value="2"/>
</dbReference>
<protein>
    <recommendedName>
        <fullName evidence="6">RING-type E3 ubiquitin transferase</fullName>
        <ecNumber evidence="6">2.3.2.27</ecNumber>
    </recommendedName>
</protein>
<dbReference type="GO" id="GO:0008270">
    <property type="term" value="F:zinc ion binding"/>
    <property type="evidence" value="ECO:0007669"/>
    <property type="project" value="UniProtKB-KW"/>
</dbReference>
<dbReference type="InterPro" id="IPR017455">
    <property type="entry name" value="Znf_FYVE-rel"/>
</dbReference>
<keyword evidence="13" id="KW-0862">Zinc</keyword>
<evidence type="ECO:0000259" key="19">
    <source>
        <dbReference type="PROSITE" id="PS50089"/>
    </source>
</evidence>
<proteinExistence type="predicted"/>
<feature type="compositionally biased region" description="Basic residues" evidence="18">
    <location>
        <begin position="207"/>
        <end position="216"/>
    </location>
</feature>
<dbReference type="PROSITE" id="PS50178">
    <property type="entry name" value="ZF_FYVE"/>
    <property type="match status" value="1"/>
</dbReference>
<evidence type="ECO:0000256" key="8">
    <source>
        <dbReference type="ARBA" id="ARBA00022707"/>
    </source>
</evidence>
<dbReference type="SUPFAM" id="SSF57903">
    <property type="entry name" value="FYVE/PHD zinc finger"/>
    <property type="match status" value="1"/>
</dbReference>
<keyword evidence="10" id="KW-0967">Endosome</keyword>
<dbReference type="OrthoDB" id="660555at2759"/>
<keyword evidence="8" id="KW-0519">Myristate</keyword>